<comment type="caution">
    <text evidence="1">The sequence shown here is derived from an EMBL/GenBank/DDBJ whole genome shotgun (WGS) entry which is preliminary data.</text>
</comment>
<dbReference type="AlphaFoldDB" id="A0A9N9F7C6"/>
<gene>
    <name evidence="1" type="ORF">FMOSSE_LOCUS4720</name>
</gene>
<dbReference type="Proteomes" id="UP000789375">
    <property type="component" value="Unassembled WGS sequence"/>
</dbReference>
<protein>
    <submittedName>
        <fullName evidence="1">5901_t:CDS:1</fullName>
    </submittedName>
</protein>
<reference evidence="1" key="1">
    <citation type="submission" date="2021-06" db="EMBL/GenBank/DDBJ databases">
        <authorList>
            <person name="Kallberg Y."/>
            <person name="Tangrot J."/>
            <person name="Rosling A."/>
        </authorList>
    </citation>
    <scope>NUCLEOTIDE SEQUENCE</scope>
    <source>
        <strain evidence="1">87-6 pot B 2015</strain>
    </source>
</reference>
<proteinExistence type="predicted"/>
<keyword evidence="2" id="KW-1185">Reference proteome</keyword>
<accession>A0A9N9F7C6</accession>
<sequence>MNSNPDHRPNRNELYDMFEFWDGTNYENYKFEKRFGYYGNEIRLGFKEANKDIPNISVSYEKDPDAIYISRAFTFTNLPKPVNSPLIAPYLQENEEQEKVIKELVQG</sequence>
<evidence type="ECO:0000313" key="2">
    <source>
        <dbReference type="Proteomes" id="UP000789375"/>
    </source>
</evidence>
<name>A0A9N9F7C6_FUNMO</name>
<dbReference type="EMBL" id="CAJVPP010000819">
    <property type="protein sequence ID" value="CAG8514667.1"/>
    <property type="molecule type" value="Genomic_DNA"/>
</dbReference>
<evidence type="ECO:0000313" key="1">
    <source>
        <dbReference type="EMBL" id="CAG8514667.1"/>
    </source>
</evidence>
<organism evidence="1 2">
    <name type="scientific">Funneliformis mosseae</name>
    <name type="common">Endomycorrhizal fungus</name>
    <name type="synonym">Glomus mosseae</name>
    <dbReference type="NCBI Taxonomy" id="27381"/>
    <lineage>
        <taxon>Eukaryota</taxon>
        <taxon>Fungi</taxon>
        <taxon>Fungi incertae sedis</taxon>
        <taxon>Mucoromycota</taxon>
        <taxon>Glomeromycotina</taxon>
        <taxon>Glomeromycetes</taxon>
        <taxon>Glomerales</taxon>
        <taxon>Glomeraceae</taxon>
        <taxon>Funneliformis</taxon>
    </lineage>
</organism>